<proteinExistence type="predicted"/>
<dbReference type="SUPFAM" id="SSF52343">
    <property type="entry name" value="Ferredoxin reductase-like, C-terminal NADP-linked domain"/>
    <property type="match status" value="1"/>
</dbReference>
<reference evidence="12 13" key="1">
    <citation type="submission" date="2018-11" db="EMBL/GenBank/DDBJ databases">
        <authorList>
            <consortium name="Pathogen Informatics"/>
        </authorList>
    </citation>
    <scope>NUCLEOTIDE SEQUENCE [LARGE SCALE GENOMIC DNA]</scope>
</reference>
<evidence type="ECO:0000313" key="12">
    <source>
        <dbReference type="EMBL" id="VDP07034.1"/>
    </source>
</evidence>
<feature type="domain" description="FAD-binding FR-type" evidence="11">
    <location>
        <begin position="193"/>
        <end position="408"/>
    </location>
</feature>
<organism evidence="13 14">
    <name type="scientific">Heligmosomoides polygyrus</name>
    <name type="common">Parasitic roundworm</name>
    <dbReference type="NCBI Taxonomy" id="6339"/>
    <lineage>
        <taxon>Eukaryota</taxon>
        <taxon>Metazoa</taxon>
        <taxon>Ecdysozoa</taxon>
        <taxon>Nematoda</taxon>
        <taxon>Chromadorea</taxon>
        <taxon>Rhabditida</taxon>
        <taxon>Rhabditina</taxon>
        <taxon>Rhabditomorpha</taxon>
        <taxon>Strongyloidea</taxon>
        <taxon>Heligmosomidae</taxon>
        <taxon>Heligmosomoides</taxon>
    </lineage>
</organism>
<sequence length="553" mass="62329">MPSLLILYGSETGNAEDVAQSLWREARLLDVPARVFGMDEYDIENLPDEQVVVFVVSTTGQGEIPPNMRSAWLRMLRRSIGPDWLQNVHFAVLGLGDSSYQKYNFASKKLFRRLLQIGGKCLLDIGLADDQHELGIDGAAVPWKEEFWKKLRSTRWFEAMKEEVDQTTPLPAKYHLVFGDGNCLNGSVDRDTQAYRQLRVDSNTRVTAGSHFQDTRLVKFSSDDLPSAPGTEYSYDPGDVLMVQPCNLSESIEIALEALKYPDELLDRPLRLIPSDEFVKPPPSWLLGDRPTLRTCFLRLFDLQVIPRKSFFQVLASISTDPDEKEKLQEFASPEGLRLFDLFATIRPRAFSIASAPSRSSIEILVAKVEYKTRMAEPRRGLCSSFIARLSPGDKVFVKIRQGTFKFPAEDKPVICIGPGTGVAPFRSYLTSRNRSKEAADSILFFGCRGKLLDFYFENEWGSLPTTRVFTAFSRDIPTKTVYVQHMILKHAEEVWSILGREDGFVFIAGSAGDMPKDVRAALEEVAVKHGWSSGSFAAKMESQGRIQYETWS</sequence>
<comment type="cofactor">
    <cofactor evidence="1">
        <name>FMN</name>
        <dbReference type="ChEBI" id="CHEBI:58210"/>
    </cofactor>
</comment>
<dbReference type="PROSITE" id="PS51384">
    <property type="entry name" value="FAD_FR"/>
    <property type="match status" value="1"/>
</dbReference>
<dbReference type="AlphaFoldDB" id="A0A183G5C0"/>
<dbReference type="PANTHER" id="PTHR19384">
    <property type="entry name" value="NITRIC OXIDE SYNTHASE-RELATED"/>
    <property type="match status" value="1"/>
</dbReference>
<protein>
    <submittedName>
        <fullName evidence="14">NADPH-dependent diflavin oxidoreductase 1</fullName>
    </submittedName>
</protein>
<dbReference type="PRINTS" id="PR00371">
    <property type="entry name" value="FPNCR"/>
</dbReference>
<accession>A0A183G5C0</accession>
<evidence type="ECO:0000313" key="14">
    <source>
        <dbReference type="WBParaSite" id="HPBE_0001679701-mRNA-1"/>
    </source>
</evidence>
<evidence type="ECO:0000256" key="9">
    <source>
        <dbReference type="ARBA" id="ARBA00023002"/>
    </source>
</evidence>
<evidence type="ECO:0000259" key="10">
    <source>
        <dbReference type="PROSITE" id="PS50902"/>
    </source>
</evidence>
<dbReference type="Gene3D" id="2.40.30.10">
    <property type="entry name" value="Translation factors"/>
    <property type="match status" value="1"/>
</dbReference>
<dbReference type="GO" id="GO:0005634">
    <property type="term" value="C:nucleus"/>
    <property type="evidence" value="ECO:0007669"/>
    <property type="project" value="UniProtKB-ARBA"/>
</dbReference>
<dbReference type="EMBL" id="UZAH01029616">
    <property type="protein sequence ID" value="VDP07034.1"/>
    <property type="molecule type" value="Genomic_DNA"/>
</dbReference>
<dbReference type="InterPro" id="IPR001433">
    <property type="entry name" value="OxRdtase_FAD/NAD-bd"/>
</dbReference>
<comment type="subcellular location">
    <subcellularLocation>
        <location evidence="3">Cytoplasm</location>
    </subcellularLocation>
</comment>
<keyword evidence="13" id="KW-1185">Reference proteome</keyword>
<keyword evidence="4" id="KW-0963">Cytoplasm</keyword>
<evidence type="ECO:0000256" key="5">
    <source>
        <dbReference type="ARBA" id="ARBA00022630"/>
    </source>
</evidence>
<evidence type="ECO:0000313" key="13">
    <source>
        <dbReference type="Proteomes" id="UP000050761"/>
    </source>
</evidence>
<name>A0A183G5C0_HELPZ</name>
<keyword evidence="7" id="KW-0274">FAD</keyword>
<evidence type="ECO:0000256" key="1">
    <source>
        <dbReference type="ARBA" id="ARBA00001917"/>
    </source>
</evidence>
<dbReference type="PANTHER" id="PTHR19384:SF10">
    <property type="entry name" value="NADPH-DEPENDENT DIFLAVIN OXIDOREDUCTASE 1"/>
    <property type="match status" value="1"/>
</dbReference>
<dbReference type="InterPro" id="IPR001094">
    <property type="entry name" value="Flavdoxin-like"/>
</dbReference>
<evidence type="ECO:0000256" key="6">
    <source>
        <dbReference type="ARBA" id="ARBA00022643"/>
    </source>
</evidence>
<dbReference type="FunFam" id="3.40.50.360:FF:000015">
    <property type="entry name" value="NADPH-dependent diflavin oxidoreductase 1"/>
    <property type="match status" value="1"/>
</dbReference>
<dbReference type="SUPFAM" id="SSF52218">
    <property type="entry name" value="Flavoproteins"/>
    <property type="match status" value="1"/>
</dbReference>
<dbReference type="Pfam" id="PF00667">
    <property type="entry name" value="FAD_binding_1"/>
    <property type="match status" value="1"/>
</dbReference>
<dbReference type="InterPro" id="IPR017927">
    <property type="entry name" value="FAD-bd_FR_type"/>
</dbReference>
<dbReference type="InterPro" id="IPR029039">
    <property type="entry name" value="Flavoprotein-like_sf"/>
</dbReference>
<dbReference type="PRINTS" id="PR00369">
    <property type="entry name" value="FLAVODOXIN"/>
</dbReference>
<evidence type="ECO:0000256" key="8">
    <source>
        <dbReference type="ARBA" id="ARBA00022857"/>
    </source>
</evidence>
<evidence type="ECO:0000256" key="7">
    <source>
        <dbReference type="ARBA" id="ARBA00022827"/>
    </source>
</evidence>
<dbReference type="GO" id="GO:0050660">
    <property type="term" value="F:flavin adenine dinucleotide binding"/>
    <property type="evidence" value="ECO:0007669"/>
    <property type="project" value="TreeGrafter"/>
</dbReference>
<keyword evidence="5" id="KW-0285">Flavoprotein</keyword>
<dbReference type="Proteomes" id="UP000050761">
    <property type="component" value="Unassembled WGS sequence"/>
</dbReference>
<evidence type="ECO:0000256" key="3">
    <source>
        <dbReference type="ARBA" id="ARBA00004496"/>
    </source>
</evidence>
<evidence type="ECO:0000256" key="2">
    <source>
        <dbReference type="ARBA" id="ARBA00001974"/>
    </source>
</evidence>
<evidence type="ECO:0000259" key="11">
    <source>
        <dbReference type="PROSITE" id="PS51384"/>
    </source>
</evidence>
<dbReference type="SUPFAM" id="SSF63380">
    <property type="entry name" value="Riboflavin synthase domain-like"/>
    <property type="match status" value="1"/>
</dbReference>
<dbReference type="GO" id="GO:0010181">
    <property type="term" value="F:FMN binding"/>
    <property type="evidence" value="ECO:0007669"/>
    <property type="project" value="InterPro"/>
</dbReference>
<dbReference type="InterPro" id="IPR017938">
    <property type="entry name" value="Riboflavin_synthase-like_b-brl"/>
</dbReference>
<feature type="domain" description="Flavodoxin-like" evidence="10">
    <location>
        <begin position="4"/>
        <end position="148"/>
    </location>
</feature>
<dbReference type="PROSITE" id="PS50902">
    <property type="entry name" value="FLAVODOXIN_LIKE"/>
    <property type="match status" value="1"/>
</dbReference>
<keyword evidence="9" id="KW-0560">Oxidoreductase</keyword>
<dbReference type="GO" id="GO:0005829">
    <property type="term" value="C:cytosol"/>
    <property type="evidence" value="ECO:0007669"/>
    <property type="project" value="TreeGrafter"/>
</dbReference>
<reference evidence="14" key="2">
    <citation type="submission" date="2019-09" db="UniProtKB">
        <authorList>
            <consortium name="WormBaseParasite"/>
        </authorList>
    </citation>
    <scope>IDENTIFICATION</scope>
</reference>
<dbReference type="FunFam" id="3.40.50.80:FF:000032">
    <property type="entry name" value="NADPH-dependent diflavin oxidoreductase 1"/>
    <property type="match status" value="1"/>
</dbReference>
<gene>
    <name evidence="12" type="ORF">HPBE_LOCUS16794</name>
</gene>
<keyword evidence="6" id="KW-0288">FMN</keyword>
<evidence type="ECO:0000256" key="4">
    <source>
        <dbReference type="ARBA" id="ARBA00022490"/>
    </source>
</evidence>
<dbReference type="OrthoDB" id="1856718at2759"/>
<accession>A0A3P8BN55</accession>
<dbReference type="InterPro" id="IPR008254">
    <property type="entry name" value="Flavodoxin/NO_synth"/>
</dbReference>
<comment type="cofactor">
    <cofactor evidence="2">
        <name>FAD</name>
        <dbReference type="ChEBI" id="CHEBI:57692"/>
    </cofactor>
</comment>
<dbReference type="Gene3D" id="3.40.50.360">
    <property type="match status" value="1"/>
</dbReference>
<dbReference type="Gene3D" id="1.20.990.10">
    <property type="entry name" value="NADPH-cytochrome p450 Reductase, Chain A, domain 3"/>
    <property type="match status" value="1"/>
</dbReference>
<dbReference type="Pfam" id="PF00258">
    <property type="entry name" value="Flavodoxin_1"/>
    <property type="match status" value="1"/>
</dbReference>
<dbReference type="GO" id="GO:0016651">
    <property type="term" value="F:oxidoreductase activity, acting on NAD(P)H"/>
    <property type="evidence" value="ECO:0007669"/>
    <property type="project" value="UniProtKB-ARBA"/>
</dbReference>
<dbReference type="InterPro" id="IPR023173">
    <property type="entry name" value="NADPH_Cyt_P450_Rdtase_alpha"/>
</dbReference>
<dbReference type="WBParaSite" id="HPBE_0001679701-mRNA-1">
    <property type="protein sequence ID" value="HPBE_0001679701-mRNA-1"/>
    <property type="gene ID" value="HPBE_0001679701"/>
</dbReference>
<dbReference type="Gene3D" id="3.40.50.80">
    <property type="entry name" value="Nucleotide-binding domain of ferredoxin-NADP reductase (FNR) module"/>
    <property type="match status" value="1"/>
</dbReference>
<dbReference type="InterPro" id="IPR039261">
    <property type="entry name" value="FNR_nucleotide-bd"/>
</dbReference>
<keyword evidence="8" id="KW-0521">NADP</keyword>
<dbReference type="InterPro" id="IPR003097">
    <property type="entry name" value="CysJ-like_FAD-binding"/>
</dbReference>
<dbReference type="InterPro" id="IPR001709">
    <property type="entry name" value="Flavoprot_Pyr_Nucl_cyt_Rdtase"/>
</dbReference>
<dbReference type="Pfam" id="PF00175">
    <property type="entry name" value="NAD_binding_1"/>
    <property type="match status" value="1"/>
</dbReference>